<sequence>MAKEKGVVHVVGTGTIGEPLIGLLCSFREQAGFSEVTFHKRSPLPRDVPKIRALIARGAKLIVDEDKINDFETMGLHPSMVHEEALAKADVVVDCTPSGVGISNKHEFYENYLATTKGFIAQGSEFGFGKMYARGINDDALEQGADRFLQVVSCNTHNLCALINTVALVDGEDNLEEARFLCIRRANDISQVKGFVPSPDVGKHGDPVFGTHHARDAYHLFRTKGLELNLWSSALKLNTQYMHCIYFTLKLKRAVTRDEVLARFKADDRISVTQKQSACEVFSFGRDHGYFGRILNQTVIVVPTLEVRKGHEVIGFCFTPQDGNSLLSSFSAVNWFLDPPNYVERSQCLKQYFFSEV</sequence>
<reference evidence="1" key="1">
    <citation type="submission" date="2020-07" db="EMBL/GenBank/DDBJ databases">
        <title>Huge and variable diversity of episymbiotic CPR bacteria and DPANN archaea in groundwater ecosystems.</title>
        <authorList>
            <person name="He C.Y."/>
            <person name="Keren R."/>
            <person name="Whittaker M."/>
            <person name="Farag I.F."/>
            <person name="Doudna J."/>
            <person name="Cate J.H.D."/>
            <person name="Banfield J.F."/>
        </authorList>
    </citation>
    <scope>NUCLEOTIDE SEQUENCE</scope>
    <source>
        <strain evidence="1">NC_groundwater_1664_Pr3_B-0.1um_52_9</strain>
    </source>
</reference>
<evidence type="ECO:0000313" key="1">
    <source>
        <dbReference type="EMBL" id="MBI5252179.1"/>
    </source>
</evidence>
<dbReference type="Gene3D" id="3.40.50.720">
    <property type="entry name" value="NAD(P)-binding Rossmann-like Domain"/>
    <property type="match status" value="1"/>
</dbReference>
<comment type="caution">
    <text evidence="1">The sequence shown here is derived from an EMBL/GenBank/DDBJ whole genome shotgun (WGS) entry which is preliminary data.</text>
</comment>
<dbReference type="EMBL" id="JACRDE010000577">
    <property type="protein sequence ID" value="MBI5252179.1"/>
    <property type="molecule type" value="Genomic_DNA"/>
</dbReference>
<organism evidence="1 2">
    <name type="scientific">Desulfomonile tiedjei</name>
    <dbReference type="NCBI Taxonomy" id="2358"/>
    <lineage>
        <taxon>Bacteria</taxon>
        <taxon>Pseudomonadati</taxon>
        <taxon>Thermodesulfobacteriota</taxon>
        <taxon>Desulfomonilia</taxon>
        <taxon>Desulfomonilales</taxon>
        <taxon>Desulfomonilaceae</taxon>
        <taxon>Desulfomonile</taxon>
    </lineage>
</organism>
<name>A0A9D6Z5J5_9BACT</name>
<dbReference type="CDD" id="cd18127">
    <property type="entry name" value="GAPDH_II_C"/>
    <property type="match status" value="1"/>
</dbReference>
<dbReference type="SUPFAM" id="SSF55347">
    <property type="entry name" value="Glyceraldehyde-3-phosphate dehydrogenase-like, C-terminal domain"/>
    <property type="match status" value="1"/>
</dbReference>
<dbReference type="CDD" id="cd02278">
    <property type="entry name" value="GAPDH_II_N"/>
    <property type="match status" value="1"/>
</dbReference>
<dbReference type="AlphaFoldDB" id="A0A9D6Z5J5"/>
<dbReference type="Gene3D" id="3.30.360.10">
    <property type="entry name" value="Dihydrodipicolinate Reductase, domain 2"/>
    <property type="match status" value="1"/>
</dbReference>
<proteinExistence type="predicted"/>
<dbReference type="Proteomes" id="UP000807825">
    <property type="component" value="Unassembled WGS sequence"/>
</dbReference>
<protein>
    <submittedName>
        <fullName evidence="1">Uncharacterized protein</fullName>
    </submittedName>
</protein>
<accession>A0A9D6Z5J5</accession>
<evidence type="ECO:0000313" key="2">
    <source>
        <dbReference type="Proteomes" id="UP000807825"/>
    </source>
</evidence>
<gene>
    <name evidence="1" type="ORF">HY912_22010</name>
</gene>